<dbReference type="PANTHER" id="PTHR42770:SF7">
    <property type="entry name" value="MEMBRANE PROTEIN"/>
    <property type="match status" value="1"/>
</dbReference>
<evidence type="ECO:0000313" key="8">
    <source>
        <dbReference type="Proteomes" id="UP000722125"/>
    </source>
</evidence>
<feature type="transmembrane region" description="Helical" evidence="6">
    <location>
        <begin position="94"/>
        <end position="116"/>
    </location>
</feature>
<feature type="transmembrane region" description="Helical" evidence="6">
    <location>
        <begin position="198"/>
        <end position="216"/>
    </location>
</feature>
<organism evidence="7 8">
    <name type="scientific">Cellulomonas fulva</name>
    <dbReference type="NCBI Taxonomy" id="2835530"/>
    <lineage>
        <taxon>Bacteria</taxon>
        <taxon>Bacillati</taxon>
        <taxon>Actinomycetota</taxon>
        <taxon>Actinomycetes</taxon>
        <taxon>Micrococcales</taxon>
        <taxon>Cellulomonadaceae</taxon>
        <taxon>Cellulomonas</taxon>
    </lineage>
</organism>
<accession>A0ABS5U2Y4</accession>
<feature type="transmembrane region" description="Helical" evidence="6">
    <location>
        <begin position="280"/>
        <end position="303"/>
    </location>
</feature>
<keyword evidence="5 6" id="KW-0472">Membrane</keyword>
<keyword evidence="2" id="KW-1003">Cell membrane</keyword>
<dbReference type="PIRSF" id="PIRSF006060">
    <property type="entry name" value="AA_transporter"/>
    <property type="match status" value="1"/>
</dbReference>
<dbReference type="PANTHER" id="PTHR42770">
    <property type="entry name" value="AMINO ACID TRANSPORTER-RELATED"/>
    <property type="match status" value="1"/>
</dbReference>
<keyword evidence="4 6" id="KW-1133">Transmembrane helix</keyword>
<protein>
    <submittedName>
        <fullName evidence="7">APC family permease</fullName>
    </submittedName>
</protein>
<dbReference type="RefSeq" id="WP_214352914.1">
    <property type="nucleotide sequence ID" value="NZ_JAHBOH010000002.1"/>
</dbReference>
<evidence type="ECO:0000256" key="1">
    <source>
        <dbReference type="ARBA" id="ARBA00004651"/>
    </source>
</evidence>
<dbReference type="EMBL" id="JAHBOH010000002">
    <property type="protein sequence ID" value="MBT0995761.1"/>
    <property type="molecule type" value="Genomic_DNA"/>
</dbReference>
<sequence length="454" mass="46806">MTTTPTATDETTRLARNVTGPLLFLFILGDVLGAGVYALVGELSAEAGGMIWLPLLVALGMALLTAASYAELVTKYPRAGGSAVYAQKAFGRPLLSFLVGFSMLAAGVTSAAGLSLAFGGDYLGTFLDVPAVPTALVFLALVAALNARGIKESLRANVVMTAIELSGLVLVVVLGAVVLGRGDGDLTRLSELPEGTGVATATLGGALIAFYSFVGFETSANLAEEVRDVRRVYPRALFGALLTAGVVYLLVGVVAPAVVAPAQLQESSGPLLEVVEAAGGVPLELFAAVALVAVANGALLTMIMASRLTYGMAEEGLLPAVFGRLLPGRRTPVVAIVATTLVAMVLTLTGSLVDLASTVVLLLLFVFLSTNVAVLVLRRDDVGHAHFRAWTPLPVLAIATCLVLLTQQEARHWLLAGALLALGVLLYVAARWSTRRGTSAAEAPEHPGDGDEPA</sequence>
<keyword evidence="3 6" id="KW-0812">Transmembrane</keyword>
<feature type="transmembrane region" description="Helical" evidence="6">
    <location>
        <begin position="359"/>
        <end position="377"/>
    </location>
</feature>
<evidence type="ECO:0000256" key="4">
    <source>
        <dbReference type="ARBA" id="ARBA00022989"/>
    </source>
</evidence>
<evidence type="ECO:0000256" key="5">
    <source>
        <dbReference type="ARBA" id="ARBA00023136"/>
    </source>
</evidence>
<feature type="transmembrane region" description="Helical" evidence="6">
    <location>
        <begin position="237"/>
        <end position="260"/>
    </location>
</feature>
<reference evidence="7 8" key="1">
    <citation type="submission" date="2021-05" db="EMBL/GenBank/DDBJ databases">
        <title>Description of Cellulomonas sp. DKR-3 sp. nov.</title>
        <authorList>
            <person name="Dahal R.H."/>
            <person name="Chaudhary D.K."/>
        </authorList>
    </citation>
    <scope>NUCLEOTIDE SEQUENCE [LARGE SCALE GENOMIC DNA]</scope>
    <source>
        <strain evidence="7 8">DKR-3</strain>
    </source>
</reference>
<evidence type="ECO:0000313" key="7">
    <source>
        <dbReference type="EMBL" id="MBT0995761.1"/>
    </source>
</evidence>
<gene>
    <name evidence="7" type="ORF">KIN34_15890</name>
</gene>
<dbReference type="InterPro" id="IPR002293">
    <property type="entry name" value="AA/rel_permease1"/>
</dbReference>
<feature type="transmembrane region" description="Helical" evidence="6">
    <location>
        <begin position="22"/>
        <end position="40"/>
    </location>
</feature>
<comment type="subcellular location">
    <subcellularLocation>
        <location evidence="1">Cell membrane</location>
        <topology evidence="1">Multi-pass membrane protein</topology>
    </subcellularLocation>
</comment>
<proteinExistence type="predicted"/>
<keyword evidence="8" id="KW-1185">Reference proteome</keyword>
<dbReference type="Proteomes" id="UP000722125">
    <property type="component" value="Unassembled WGS sequence"/>
</dbReference>
<dbReference type="InterPro" id="IPR050367">
    <property type="entry name" value="APC_superfamily"/>
</dbReference>
<dbReference type="Gene3D" id="1.20.1740.10">
    <property type="entry name" value="Amino acid/polyamine transporter I"/>
    <property type="match status" value="1"/>
</dbReference>
<feature type="transmembrane region" description="Helical" evidence="6">
    <location>
        <begin position="157"/>
        <end position="178"/>
    </location>
</feature>
<feature type="transmembrane region" description="Helical" evidence="6">
    <location>
        <begin position="52"/>
        <end position="73"/>
    </location>
</feature>
<feature type="transmembrane region" description="Helical" evidence="6">
    <location>
        <begin position="333"/>
        <end position="353"/>
    </location>
</feature>
<feature type="transmembrane region" description="Helical" evidence="6">
    <location>
        <begin position="412"/>
        <end position="430"/>
    </location>
</feature>
<evidence type="ECO:0000256" key="6">
    <source>
        <dbReference type="SAM" id="Phobius"/>
    </source>
</evidence>
<comment type="caution">
    <text evidence="7">The sequence shown here is derived from an EMBL/GenBank/DDBJ whole genome shotgun (WGS) entry which is preliminary data.</text>
</comment>
<name>A0ABS5U2Y4_9CELL</name>
<feature type="transmembrane region" description="Helical" evidence="6">
    <location>
        <begin position="122"/>
        <end position="145"/>
    </location>
</feature>
<evidence type="ECO:0000256" key="3">
    <source>
        <dbReference type="ARBA" id="ARBA00022692"/>
    </source>
</evidence>
<evidence type="ECO:0000256" key="2">
    <source>
        <dbReference type="ARBA" id="ARBA00022475"/>
    </source>
</evidence>
<feature type="transmembrane region" description="Helical" evidence="6">
    <location>
        <begin position="389"/>
        <end position="406"/>
    </location>
</feature>
<dbReference type="Pfam" id="PF13520">
    <property type="entry name" value="AA_permease_2"/>
    <property type="match status" value="1"/>
</dbReference>